<gene>
    <name evidence="1" type="ORF">P5G51_007640</name>
</gene>
<dbReference type="Pfam" id="PF09388">
    <property type="entry name" value="SpoOE-like"/>
    <property type="match status" value="1"/>
</dbReference>
<dbReference type="SUPFAM" id="SSF140500">
    <property type="entry name" value="BAS1536-like"/>
    <property type="match status" value="1"/>
</dbReference>
<accession>A0ABU5CG42</accession>
<evidence type="ECO:0000313" key="1">
    <source>
        <dbReference type="EMBL" id="MDY0405288.1"/>
    </source>
</evidence>
<name>A0ABU5CG42_9BACI</name>
<dbReference type="EMBL" id="JAROCA020000001">
    <property type="protein sequence ID" value="MDY0405288.1"/>
    <property type="molecule type" value="Genomic_DNA"/>
</dbReference>
<reference evidence="1 2" key="1">
    <citation type="submission" date="2023-10" db="EMBL/GenBank/DDBJ databases">
        <title>179-bfca-hs.</title>
        <authorList>
            <person name="Miliotis G."/>
            <person name="Sengupta P."/>
            <person name="Hameed A."/>
            <person name="Chuvochina M."/>
            <person name="Mcdonagh F."/>
            <person name="Simpson A.C."/>
            <person name="Singh N.K."/>
            <person name="Rekha P.D."/>
            <person name="Raman K."/>
            <person name="Hugenholtz P."/>
            <person name="Venkateswaran K."/>
        </authorList>
    </citation>
    <scope>NUCLEOTIDE SEQUENCE [LARGE SCALE GENOMIC DNA]</scope>
    <source>
        <strain evidence="1 2">179-BFC-A-HS</strain>
    </source>
</reference>
<comment type="caution">
    <text evidence="1">The sequence shown here is derived from an EMBL/GenBank/DDBJ whole genome shotgun (WGS) entry which is preliminary data.</text>
</comment>
<protein>
    <submittedName>
        <fullName evidence="1">Aspartyl-phosphate phosphatase Spo0E family protein</fullName>
    </submittedName>
</protein>
<evidence type="ECO:0000313" key="2">
    <source>
        <dbReference type="Proteomes" id="UP001228376"/>
    </source>
</evidence>
<dbReference type="Proteomes" id="UP001228376">
    <property type="component" value="Unassembled WGS sequence"/>
</dbReference>
<dbReference type="Gene3D" id="4.10.280.10">
    <property type="entry name" value="Helix-loop-helix DNA-binding domain"/>
    <property type="match status" value="1"/>
</dbReference>
<sequence length="54" mass="6288">MAKIDLLQQKIECTRKQMYDTYEHDPQDPKILVISRKLDGLLNELGRSTNANNK</sequence>
<dbReference type="InterPro" id="IPR037208">
    <property type="entry name" value="Spo0E-like_sf"/>
</dbReference>
<proteinExistence type="predicted"/>
<dbReference type="InterPro" id="IPR018540">
    <property type="entry name" value="Spo0E-like"/>
</dbReference>
<dbReference type="RefSeq" id="WP_306067694.1">
    <property type="nucleotide sequence ID" value="NZ_JAROCA020000001.1"/>
</dbReference>
<dbReference type="InterPro" id="IPR036638">
    <property type="entry name" value="HLH_DNA-bd_sf"/>
</dbReference>
<organism evidence="1 2">
    <name type="scientific">Tigheibacillus jepli</name>
    <dbReference type="NCBI Taxonomy" id="3035914"/>
    <lineage>
        <taxon>Bacteria</taxon>
        <taxon>Bacillati</taxon>
        <taxon>Bacillota</taxon>
        <taxon>Bacilli</taxon>
        <taxon>Bacillales</taxon>
        <taxon>Bacillaceae</taxon>
        <taxon>Tigheibacillus</taxon>
    </lineage>
</organism>
<keyword evidence="2" id="KW-1185">Reference proteome</keyword>